<evidence type="ECO:0000313" key="1">
    <source>
        <dbReference type="EMBL" id="KAI0049545.1"/>
    </source>
</evidence>
<protein>
    <submittedName>
        <fullName evidence="1">Uncharacterized protein</fullName>
    </submittedName>
</protein>
<dbReference type="EMBL" id="MU275872">
    <property type="protein sequence ID" value="KAI0049545.1"/>
    <property type="molecule type" value="Genomic_DNA"/>
</dbReference>
<keyword evidence="2" id="KW-1185">Reference proteome</keyword>
<comment type="caution">
    <text evidence="1">The sequence shown here is derived from an EMBL/GenBank/DDBJ whole genome shotgun (WGS) entry which is preliminary data.</text>
</comment>
<dbReference type="Proteomes" id="UP000814033">
    <property type="component" value="Unassembled WGS sequence"/>
</dbReference>
<gene>
    <name evidence="1" type="ORF">FA95DRAFT_1489172</name>
</gene>
<name>A0ACB8S100_9AGAM</name>
<reference evidence="1" key="2">
    <citation type="journal article" date="2022" name="New Phytol.">
        <title>Evolutionary transition to the ectomycorrhizal habit in the genomes of a hyperdiverse lineage of mushroom-forming fungi.</title>
        <authorList>
            <person name="Looney B."/>
            <person name="Miyauchi S."/>
            <person name="Morin E."/>
            <person name="Drula E."/>
            <person name="Courty P.E."/>
            <person name="Kohler A."/>
            <person name="Kuo A."/>
            <person name="LaButti K."/>
            <person name="Pangilinan J."/>
            <person name="Lipzen A."/>
            <person name="Riley R."/>
            <person name="Andreopoulos W."/>
            <person name="He G."/>
            <person name="Johnson J."/>
            <person name="Nolan M."/>
            <person name="Tritt A."/>
            <person name="Barry K.W."/>
            <person name="Grigoriev I.V."/>
            <person name="Nagy L.G."/>
            <person name="Hibbett D."/>
            <person name="Henrissat B."/>
            <person name="Matheny P.B."/>
            <person name="Labbe J."/>
            <person name="Martin F.M."/>
        </authorList>
    </citation>
    <scope>NUCLEOTIDE SEQUENCE</scope>
    <source>
        <strain evidence="1">FP105234-sp</strain>
    </source>
</reference>
<proteinExistence type="predicted"/>
<evidence type="ECO:0000313" key="2">
    <source>
        <dbReference type="Proteomes" id="UP000814033"/>
    </source>
</evidence>
<organism evidence="1 2">
    <name type="scientific">Auriscalpium vulgare</name>
    <dbReference type="NCBI Taxonomy" id="40419"/>
    <lineage>
        <taxon>Eukaryota</taxon>
        <taxon>Fungi</taxon>
        <taxon>Dikarya</taxon>
        <taxon>Basidiomycota</taxon>
        <taxon>Agaricomycotina</taxon>
        <taxon>Agaricomycetes</taxon>
        <taxon>Russulales</taxon>
        <taxon>Auriscalpiaceae</taxon>
        <taxon>Auriscalpium</taxon>
    </lineage>
</organism>
<sequence length="79" mass="8785">MALSQALLVPARKRNLASLFGLIFFASIITVSASELLPCPAHVHKGRFADGKETGAKRDTVTVVEKRPRRWIEEKRPNS</sequence>
<accession>A0ACB8S100</accession>
<reference evidence="1" key="1">
    <citation type="submission" date="2021-02" db="EMBL/GenBank/DDBJ databases">
        <authorList>
            <consortium name="DOE Joint Genome Institute"/>
            <person name="Ahrendt S."/>
            <person name="Looney B.P."/>
            <person name="Miyauchi S."/>
            <person name="Morin E."/>
            <person name="Drula E."/>
            <person name="Courty P.E."/>
            <person name="Chicoki N."/>
            <person name="Fauchery L."/>
            <person name="Kohler A."/>
            <person name="Kuo A."/>
            <person name="Labutti K."/>
            <person name="Pangilinan J."/>
            <person name="Lipzen A."/>
            <person name="Riley R."/>
            <person name="Andreopoulos W."/>
            <person name="He G."/>
            <person name="Johnson J."/>
            <person name="Barry K.W."/>
            <person name="Grigoriev I.V."/>
            <person name="Nagy L."/>
            <person name="Hibbett D."/>
            <person name="Henrissat B."/>
            <person name="Matheny P.B."/>
            <person name="Labbe J."/>
            <person name="Martin F."/>
        </authorList>
    </citation>
    <scope>NUCLEOTIDE SEQUENCE</scope>
    <source>
        <strain evidence="1">FP105234-sp</strain>
    </source>
</reference>